<accession>A0AAC9YTA2</accession>
<evidence type="ECO:0008006" key="4">
    <source>
        <dbReference type="Google" id="ProtNLM"/>
    </source>
</evidence>
<dbReference type="AlphaFoldDB" id="A0AAC9YTA2"/>
<sequence>MKSKGRFLAVFLMISLLVPSLAFNAQAAIKTGQSCKKLGQTASSSGVKYVCQKFGTKKYWAPQVIPQQSVSPTPKAPEVAPAPIYYQPKVGDCFNYDWNQAVFKNVSDQPINCQQLHTAETYRVLMWSSPVNVYQDTDENIGKVAQSLCTPFSYKTTSAINYWIYSFPTEEQWNMGNKWIRCDAVTVDRSGKTPRLISWQGEPPQKQIIPATCTVESAKSYSWGRNSEEDESVQRRIGFYMRNSSPDRDATLVRITANLKYEDGTSESQLFEISRIPAGQLVGVGKVFETTSVKLASWSYSAKCSDSPLGSVQRLIELSGQVQKESGTSKYGLEYSASGVNTYTNVIRCKQDNYSCLVYVLFYDRNGGIAGGDTITLNGPIYPNDSFNVSGSIYYPKSWHPENISTFRMWVQEPQ</sequence>
<proteinExistence type="predicted"/>
<name>A0AAC9YTA2_9ACTN</name>
<evidence type="ECO:0000256" key="1">
    <source>
        <dbReference type="SAM" id="SignalP"/>
    </source>
</evidence>
<dbReference type="Proteomes" id="UP000217216">
    <property type="component" value="Chromosome"/>
</dbReference>
<feature type="signal peptide" evidence="1">
    <location>
        <begin position="1"/>
        <end position="27"/>
    </location>
</feature>
<evidence type="ECO:0000313" key="3">
    <source>
        <dbReference type="Proteomes" id="UP000217216"/>
    </source>
</evidence>
<protein>
    <recommendedName>
        <fullName evidence="4">Septum formation-related domain-containing protein</fullName>
    </recommendedName>
</protein>
<evidence type="ECO:0000313" key="2">
    <source>
        <dbReference type="EMBL" id="ASY11829.1"/>
    </source>
</evidence>
<gene>
    <name evidence="2" type="ORF">A1s21155_02370</name>
</gene>
<dbReference type="EMBL" id="CP016770">
    <property type="protein sequence ID" value="ASY11829.1"/>
    <property type="molecule type" value="Genomic_DNA"/>
</dbReference>
<dbReference type="KEGG" id="plak:A1s21155_02370"/>
<feature type="chain" id="PRO_5042233753" description="Septum formation-related domain-containing protein" evidence="1">
    <location>
        <begin position="28"/>
        <end position="415"/>
    </location>
</feature>
<reference evidence="2 3" key="1">
    <citation type="submission" date="2016-07" db="EMBL/GenBank/DDBJ databases">
        <title>High microdiversification within the ubiquitous acI lineage of Actinobacteria.</title>
        <authorList>
            <person name="Neuenschwander S.M."/>
            <person name="Salcher M."/>
            <person name="Ghai R."/>
            <person name="Pernthaler J."/>
        </authorList>
    </citation>
    <scope>NUCLEOTIDE SEQUENCE [LARGE SCALE GENOMIC DNA]</scope>
    <source>
        <strain evidence="2">MMS-21-155</strain>
    </source>
</reference>
<dbReference type="RefSeq" id="WP_095696093.1">
    <property type="nucleotide sequence ID" value="NZ_CP016770.1"/>
</dbReference>
<dbReference type="GeneID" id="300656994"/>
<organism evidence="2 3">
    <name type="scientific">Candidatus Planktophila dulcis</name>
    <dbReference type="NCBI Taxonomy" id="1884914"/>
    <lineage>
        <taxon>Bacteria</taxon>
        <taxon>Bacillati</taxon>
        <taxon>Actinomycetota</taxon>
        <taxon>Actinomycetes</taxon>
        <taxon>Candidatus Nanopelagicales</taxon>
        <taxon>Candidatus Nanopelagicaceae</taxon>
        <taxon>Candidatus Planktophila</taxon>
    </lineage>
</organism>
<keyword evidence="3" id="KW-1185">Reference proteome</keyword>
<keyword evidence="1" id="KW-0732">Signal</keyword>